<proteinExistence type="inferred from homology"/>
<dbReference type="InterPro" id="IPR033131">
    <property type="entry name" value="Pectinesterase_Asp_AS"/>
</dbReference>
<evidence type="ECO:0000256" key="9">
    <source>
        <dbReference type="ARBA" id="ARBA00023085"/>
    </source>
</evidence>
<reference evidence="14" key="1">
    <citation type="submission" date="2020-06" db="EMBL/GenBank/DDBJ databases">
        <title>WGS assembly of Ceratodon purpureus strain R40.</title>
        <authorList>
            <person name="Carey S.B."/>
            <person name="Jenkins J."/>
            <person name="Shu S."/>
            <person name="Lovell J.T."/>
            <person name="Sreedasyam A."/>
            <person name="Maumus F."/>
            <person name="Tiley G.P."/>
            <person name="Fernandez-Pozo N."/>
            <person name="Barry K."/>
            <person name="Chen C."/>
            <person name="Wang M."/>
            <person name="Lipzen A."/>
            <person name="Daum C."/>
            <person name="Saski C.A."/>
            <person name="Payton A.C."/>
            <person name="Mcbreen J.C."/>
            <person name="Conrad R.E."/>
            <person name="Kollar L.M."/>
            <person name="Olsson S."/>
            <person name="Huttunen S."/>
            <person name="Landis J.B."/>
            <person name="Wickett N.J."/>
            <person name="Johnson M.G."/>
            <person name="Rensing S.A."/>
            <person name="Grimwood J."/>
            <person name="Schmutz J."/>
            <person name="Mcdaniel S.F."/>
        </authorList>
    </citation>
    <scope>NUCLEOTIDE SEQUENCE</scope>
    <source>
        <strain evidence="14">R40</strain>
    </source>
</reference>
<keyword evidence="7 12" id="KW-0732">Signal</keyword>
<evidence type="ECO:0000256" key="5">
    <source>
        <dbReference type="ARBA" id="ARBA00013229"/>
    </source>
</evidence>
<dbReference type="GO" id="GO:0005576">
    <property type="term" value="C:extracellular region"/>
    <property type="evidence" value="ECO:0007669"/>
    <property type="project" value="UniProtKB-SubCell"/>
</dbReference>
<organism evidence="14 15">
    <name type="scientific">Ceratodon purpureus</name>
    <name type="common">Fire moss</name>
    <name type="synonym">Dicranum purpureum</name>
    <dbReference type="NCBI Taxonomy" id="3225"/>
    <lineage>
        <taxon>Eukaryota</taxon>
        <taxon>Viridiplantae</taxon>
        <taxon>Streptophyta</taxon>
        <taxon>Embryophyta</taxon>
        <taxon>Bryophyta</taxon>
        <taxon>Bryophytina</taxon>
        <taxon>Bryopsida</taxon>
        <taxon>Dicranidae</taxon>
        <taxon>Pseudoditrichales</taxon>
        <taxon>Ditrichaceae</taxon>
        <taxon>Ceratodon</taxon>
    </lineage>
</organism>
<dbReference type="EC" id="3.1.1.11" evidence="5 12"/>
<evidence type="ECO:0000256" key="11">
    <source>
        <dbReference type="PROSITE-ProRule" id="PRU10040"/>
    </source>
</evidence>
<dbReference type="FunFam" id="2.160.20.10:FF:000008">
    <property type="entry name" value="Pectinesterase"/>
    <property type="match status" value="1"/>
</dbReference>
<evidence type="ECO:0000256" key="8">
    <source>
        <dbReference type="ARBA" id="ARBA00022801"/>
    </source>
</evidence>
<keyword evidence="9 12" id="KW-0063">Aspartyl esterase</keyword>
<evidence type="ECO:0000256" key="1">
    <source>
        <dbReference type="ARBA" id="ARBA00004196"/>
    </source>
</evidence>
<dbReference type="GO" id="GO:0030599">
    <property type="term" value="F:pectinesterase activity"/>
    <property type="evidence" value="ECO:0007669"/>
    <property type="project" value="UniProtKB-UniRule"/>
</dbReference>
<comment type="similarity">
    <text evidence="4">Belongs to the pectinesterase family.</text>
</comment>
<evidence type="ECO:0000256" key="2">
    <source>
        <dbReference type="ARBA" id="ARBA00004613"/>
    </source>
</evidence>
<evidence type="ECO:0000256" key="3">
    <source>
        <dbReference type="ARBA" id="ARBA00005184"/>
    </source>
</evidence>
<feature type="signal peptide" evidence="12">
    <location>
        <begin position="1"/>
        <end position="24"/>
    </location>
</feature>
<dbReference type="PROSITE" id="PS00503">
    <property type="entry name" value="PECTINESTERASE_2"/>
    <property type="match status" value="1"/>
</dbReference>
<dbReference type="InterPro" id="IPR011050">
    <property type="entry name" value="Pectin_lyase_fold/virulence"/>
</dbReference>
<protein>
    <recommendedName>
        <fullName evidence="5 12">Pectinesterase</fullName>
        <ecNumber evidence="5 12">3.1.1.11</ecNumber>
    </recommendedName>
</protein>
<dbReference type="GO" id="GO:0042545">
    <property type="term" value="P:cell wall modification"/>
    <property type="evidence" value="ECO:0007669"/>
    <property type="project" value="UniProtKB-UniRule"/>
</dbReference>
<dbReference type="Proteomes" id="UP000822688">
    <property type="component" value="Chromosome 1"/>
</dbReference>
<feature type="chain" id="PRO_5035966648" description="Pectinesterase" evidence="12">
    <location>
        <begin position="25"/>
        <end position="442"/>
    </location>
</feature>
<evidence type="ECO:0000256" key="12">
    <source>
        <dbReference type="RuleBase" id="RU000589"/>
    </source>
</evidence>
<dbReference type="EMBL" id="CM026421">
    <property type="protein sequence ID" value="KAG0590131.1"/>
    <property type="molecule type" value="Genomic_DNA"/>
</dbReference>
<evidence type="ECO:0000256" key="6">
    <source>
        <dbReference type="ARBA" id="ARBA00022525"/>
    </source>
</evidence>
<dbReference type="PANTHER" id="PTHR31321:SF112">
    <property type="entry name" value="PECTINESTERASE"/>
    <property type="match status" value="1"/>
</dbReference>
<name>A0A8T0J5N0_CERPU</name>
<evidence type="ECO:0000256" key="7">
    <source>
        <dbReference type="ARBA" id="ARBA00022729"/>
    </source>
</evidence>
<comment type="caution">
    <text evidence="14">The sequence shown here is derived from an EMBL/GenBank/DDBJ whole genome shotgun (WGS) entry which is preliminary data.</text>
</comment>
<evidence type="ECO:0000313" key="15">
    <source>
        <dbReference type="Proteomes" id="UP000822688"/>
    </source>
</evidence>
<dbReference type="InterPro" id="IPR012334">
    <property type="entry name" value="Pectin_lyas_fold"/>
</dbReference>
<dbReference type="GO" id="GO:0045490">
    <property type="term" value="P:pectin catabolic process"/>
    <property type="evidence" value="ECO:0007669"/>
    <property type="project" value="UniProtKB-UniRule"/>
</dbReference>
<evidence type="ECO:0000256" key="4">
    <source>
        <dbReference type="ARBA" id="ARBA00008891"/>
    </source>
</evidence>
<dbReference type="SUPFAM" id="SSF51126">
    <property type="entry name" value="Pectin lyase-like"/>
    <property type="match status" value="1"/>
</dbReference>
<accession>A0A8T0J5N0</accession>
<dbReference type="InterPro" id="IPR000070">
    <property type="entry name" value="Pectinesterase_cat"/>
</dbReference>
<gene>
    <name evidence="14" type="ORF">KC19_1G074600</name>
</gene>
<evidence type="ECO:0000313" key="14">
    <source>
        <dbReference type="EMBL" id="KAG0590131.1"/>
    </source>
</evidence>
<comment type="subcellular location">
    <subcellularLocation>
        <location evidence="1">Cell envelope</location>
    </subcellularLocation>
    <subcellularLocation>
        <location evidence="2">Secreted</location>
    </subcellularLocation>
</comment>
<dbReference type="AlphaFoldDB" id="A0A8T0J5N0"/>
<dbReference type="PANTHER" id="PTHR31321">
    <property type="entry name" value="ACYL-COA THIOESTER HYDROLASE YBHC-RELATED"/>
    <property type="match status" value="1"/>
</dbReference>
<dbReference type="Gene3D" id="2.160.20.10">
    <property type="entry name" value="Single-stranded right-handed beta-helix, Pectin lyase-like"/>
    <property type="match status" value="1"/>
</dbReference>
<feature type="active site" evidence="11">
    <location>
        <position position="297"/>
    </location>
</feature>
<feature type="domain" description="Pectinesterase catalytic" evidence="13">
    <location>
        <begin position="138"/>
        <end position="431"/>
    </location>
</feature>
<keyword evidence="6" id="KW-0964">Secreted</keyword>
<evidence type="ECO:0000259" key="13">
    <source>
        <dbReference type="Pfam" id="PF01095"/>
    </source>
</evidence>
<keyword evidence="15" id="KW-1185">Reference proteome</keyword>
<comment type="catalytic activity">
    <reaction evidence="10 12">
        <text>[(1-&gt;4)-alpha-D-galacturonosyl methyl ester](n) + n H2O = [(1-&gt;4)-alpha-D-galacturonosyl](n) + n methanol + n H(+)</text>
        <dbReference type="Rhea" id="RHEA:22380"/>
        <dbReference type="Rhea" id="RHEA-COMP:14570"/>
        <dbReference type="Rhea" id="RHEA-COMP:14573"/>
        <dbReference type="ChEBI" id="CHEBI:15377"/>
        <dbReference type="ChEBI" id="CHEBI:15378"/>
        <dbReference type="ChEBI" id="CHEBI:17790"/>
        <dbReference type="ChEBI" id="CHEBI:140522"/>
        <dbReference type="ChEBI" id="CHEBI:140523"/>
        <dbReference type="EC" id="3.1.1.11"/>
    </reaction>
</comment>
<keyword evidence="8 12" id="KW-0378">Hydrolase</keyword>
<evidence type="ECO:0000256" key="10">
    <source>
        <dbReference type="ARBA" id="ARBA00047928"/>
    </source>
</evidence>
<dbReference type="Pfam" id="PF01095">
    <property type="entry name" value="Pectinesterase"/>
    <property type="match status" value="1"/>
</dbReference>
<comment type="pathway">
    <text evidence="3 12">Glycan metabolism; pectin degradation; 2-dehydro-3-deoxy-D-gluconate from pectin: step 1/5.</text>
</comment>
<sequence>MAAHRCCTIVTLLGLLFFFSLILAQGAAAAASEVEVEGGGLHLDELNRLLAPDADHLAASESNLQRWLAHVRLTSSQLPYTHVGSNSPKYASSSLASEDKHVALTVLDTRFNNSKRLESARGSSSNRKSHRVCTKNVIYVEKDGSGNFTTVQAAINSLPRRNKCRVDIQIGVGVFREKVMIKRSRPHVTLKGSSQGSTIIVYNDTASSRDKHGRLLGTIHSASVSINSNYFIAKNIAFMNTAPAQKPGAVRQQAVALRISGDKAAFFDCKFYAHQDTLYDHRGRHYFKNCYITGTVDFIFGYGRSFYEGAELVALPDFGNPGSITAQKRNETTLDTGFSFVNSRITGAGMVYLGRAWGNDSRVVFANTYMDDIVVPEGWGDWGIPARQKTVFYAQFNCTGPGADTSHRVSWARNLTAEEAAPFLTPGFINGEKWLEGYKEHH</sequence>